<accession>A0ACC2NJT9</accession>
<name>A0ACC2NJT9_9HYME</name>
<comment type="caution">
    <text evidence="1">The sequence shown here is derived from an EMBL/GenBank/DDBJ whole genome shotgun (WGS) entry which is preliminary data.</text>
</comment>
<dbReference type="Proteomes" id="UP001239111">
    <property type="component" value="Chromosome 3"/>
</dbReference>
<gene>
    <name evidence="1" type="ORF">QAD02_002712</name>
</gene>
<reference evidence="1" key="1">
    <citation type="submission" date="2023-04" db="EMBL/GenBank/DDBJ databases">
        <title>A chromosome-level genome assembly of the parasitoid wasp Eretmocerus hayati.</title>
        <authorList>
            <person name="Zhong Y."/>
            <person name="Liu S."/>
            <person name="Liu Y."/>
        </authorList>
    </citation>
    <scope>NUCLEOTIDE SEQUENCE</scope>
    <source>
        <strain evidence="1">ZJU_SS_LIU_2023</strain>
    </source>
</reference>
<evidence type="ECO:0000313" key="1">
    <source>
        <dbReference type="EMBL" id="KAJ8671453.1"/>
    </source>
</evidence>
<dbReference type="EMBL" id="CM056743">
    <property type="protein sequence ID" value="KAJ8671453.1"/>
    <property type="molecule type" value="Genomic_DNA"/>
</dbReference>
<proteinExistence type="predicted"/>
<organism evidence="1 2">
    <name type="scientific">Eretmocerus hayati</name>
    <dbReference type="NCBI Taxonomy" id="131215"/>
    <lineage>
        <taxon>Eukaryota</taxon>
        <taxon>Metazoa</taxon>
        <taxon>Ecdysozoa</taxon>
        <taxon>Arthropoda</taxon>
        <taxon>Hexapoda</taxon>
        <taxon>Insecta</taxon>
        <taxon>Pterygota</taxon>
        <taxon>Neoptera</taxon>
        <taxon>Endopterygota</taxon>
        <taxon>Hymenoptera</taxon>
        <taxon>Apocrita</taxon>
        <taxon>Proctotrupomorpha</taxon>
        <taxon>Chalcidoidea</taxon>
        <taxon>Aphelinidae</taxon>
        <taxon>Aphelininae</taxon>
        <taxon>Eretmocerus</taxon>
    </lineage>
</organism>
<evidence type="ECO:0000313" key="2">
    <source>
        <dbReference type="Proteomes" id="UP001239111"/>
    </source>
</evidence>
<keyword evidence="2" id="KW-1185">Reference proteome</keyword>
<protein>
    <submittedName>
        <fullName evidence="1">Uncharacterized protein</fullName>
    </submittedName>
</protein>
<sequence>MRKEENHPSDDQAARGGLFRLVALFNSNSPSWGYFSTPVCSTPILIAQQESDKRITQKCHQWTGYTDNFRSTGSQADGPRGADLNQIPDTWRNILCDKRNLDGNANGLAKKENLTSPASNPDEKRMKCGIRISFKEASCIKALAKLPRASVRVLTSRLVLHPRSELCRDSVCRCFRFSEPGARRWLTGAPGGWWPTKVESDPSDGDGPSYSPHPSPIRMDRRETVLIVIDSPDDESTKNSEIFGIYPSDDDLPTQSPSPKKGRVELSVTFGSSSLGSVVRPSPTSTTDQPASSASATSPARQRRRSRQKRTARNAKWASSFDKHVAISEQFSPSLNSEVFASKDSEADDMIFSYTDFDRLMAVYWATLDPEDGVWLQNYVGENVTHTRNSAYLENWRKNKRDAELHQLRRESRNADDCIDELRESLDASAPTD</sequence>